<evidence type="ECO:0000256" key="5">
    <source>
        <dbReference type="ARBA" id="ARBA00023015"/>
    </source>
</evidence>
<dbReference type="Proteomes" id="UP000053660">
    <property type="component" value="Unassembled WGS sequence"/>
</dbReference>
<keyword evidence="12" id="KW-1185">Reference proteome</keyword>
<evidence type="ECO:0000256" key="9">
    <source>
        <dbReference type="ARBA" id="ARBA00023242"/>
    </source>
</evidence>
<organism evidence="11 12">
    <name type="scientific">Oesophagostomum dentatum</name>
    <name type="common">Nodular worm</name>
    <dbReference type="NCBI Taxonomy" id="61180"/>
    <lineage>
        <taxon>Eukaryota</taxon>
        <taxon>Metazoa</taxon>
        <taxon>Ecdysozoa</taxon>
        <taxon>Nematoda</taxon>
        <taxon>Chromadorea</taxon>
        <taxon>Rhabditida</taxon>
        <taxon>Rhabditina</taxon>
        <taxon>Rhabditomorpha</taxon>
        <taxon>Strongyloidea</taxon>
        <taxon>Strongylidae</taxon>
        <taxon>Oesophagostomum</taxon>
    </lineage>
</organism>
<protein>
    <submittedName>
        <fullName evidence="11">Zinc finger, C4 type</fullName>
    </submittedName>
</protein>
<dbReference type="GO" id="GO:0008270">
    <property type="term" value="F:zinc ion binding"/>
    <property type="evidence" value="ECO:0007669"/>
    <property type="project" value="UniProtKB-KW"/>
</dbReference>
<dbReference type="PANTHER" id="PTHR24083">
    <property type="entry name" value="NUCLEAR HORMONE RECEPTOR"/>
    <property type="match status" value="1"/>
</dbReference>
<evidence type="ECO:0000256" key="6">
    <source>
        <dbReference type="ARBA" id="ARBA00023125"/>
    </source>
</evidence>
<keyword evidence="9" id="KW-0539">Nucleus</keyword>
<evidence type="ECO:0000313" key="12">
    <source>
        <dbReference type="Proteomes" id="UP000053660"/>
    </source>
</evidence>
<evidence type="ECO:0000313" key="11">
    <source>
        <dbReference type="EMBL" id="KHJ81107.1"/>
    </source>
</evidence>
<dbReference type="GO" id="GO:0043565">
    <property type="term" value="F:sequence-specific DNA binding"/>
    <property type="evidence" value="ECO:0007669"/>
    <property type="project" value="InterPro"/>
</dbReference>
<name>A0A0B1SC66_OESDE</name>
<dbReference type="OrthoDB" id="5832942at2759"/>
<keyword evidence="8" id="KW-0675">Receptor</keyword>
<keyword evidence="4" id="KW-0862">Zinc</keyword>
<evidence type="ECO:0000256" key="3">
    <source>
        <dbReference type="ARBA" id="ARBA00022771"/>
    </source>
</evidence>
<reference evidence="11 12" key="1">
    <citation type="submission" date="2014-03" db="EMBL/GenBank/DDBJ databases">
        <title>Draft genome of the hookworm Oesophagostomum dentatum.</title>
        <authorList>
            <person name="Mitreva M."/>
        </authorList>
    </citation>
    <scope>NUCLEOTIDE SEQUENCE [LARGE SCALE GENOMIC DNA]</scope>
    <source>
        <strain evidence="11 12">OD-Hann</strain>
    </source>
</reference>
<feature type="domain" description="Nuclear receptor" evidence="10">
    <location>
        <begin position="33"/>
        <end position="82"/>
    </location>
</feature>
<dbReference type="InterPro" id="IPR013088">
    <property type="entry name" value="Znf_NHR/GATA"/>
</dbReference>
<evidence type="ECO:0000256" key="4">
    <source>
        <dbReference type="ARBA" id="ARBA00022833"/>
    </source>
</evidence>
<dbReference type="EMBL" id="KN594061">
    <property type="protein sequence ID" value="KHJ81107.1"/>
    <property type="molecule type" value="Genomic_DNA"/>
</dbReference>
<evidence type="ECO:0000256" key="8">
    <source>
        <dbReference type="ARBA" id="ARBA00023170"/>
    </source>
</evidence>
<evidence type="ECO:0000256" key="1">
    <source>
        <dbReference type="ARBA" id="ARBA00005993"/>
    </source>
</evidence>
<evidence type="ECO:0000256" key="7">
    <source>
        <dbReference type="ARBA" id="ARBA00023163"/>
    </source>
</evidence>
<dbReference type="GO" id="GO:0003700">
    <property type="term" value="F:DNA-binding transcription factor activity"/>
    <property type="evidence" value="ECO:0007669"/>
    <property type="project" value="InterPro"/>
</dbReference>
<dbReference type="InterPro" id="IPR001628">
    <property type="entry name" value="Znf_hrmn_rcpt"/>
</dbReference>
<dbReference type="InterPro" id="IPR050274">
    <property type="entry name" value="Nuclear_hormone_rcpt_NR2"/>
</dbReference>
<dbReference type="PROSITE" id="PS51030">
    <property type="entry name" value="NUCLEAR_REC_DBD_2"/>
    <property type="match status" value="1"/>
</dbReference>
<keyword evidence="7" id="KW-0804">Transcription</keyword>
<gene>
    <name evidence="11" type="ORF">OESDEN_19207</name>
</gene>
<keyword evidence="3" id="KW-0863">Zinc-finger</keyword>
<dbReference type="Gene3D" id="3.30.50.10">
    <property type="entry name" value="Erythroid Transcription Factor GATA-1, subunit A"/>
    <property type="match status" value="1"/>
</dbReference>
<accession>A0A0B1SC66</accession>
<dbReference type="SUPFAM" id="SSF57716">
    <property type="entry name" value="Glucocorticoid receptor-like (DNA-binding domain)"/>
    <property type="match status" value="1"/>
</dbReference>
<keyword evidence="2" id="KW-0479">Metal-binding</keyword>
<proteinExistence type="inferred from homology"/>
<dbReference type="Pfam" id="PF00105">
    <property type="entry name" value="zf-C4"/>
    <property type="match status" value="1"/>
</dbReference>
<evidence type="ECO:0000259" key="10">
    <source>
        <dbReference type="PROSITE" id="PS51030"/>
    </source>
</evidence>
<dbReference type="PRINTS" id="PR00047">
    <property type="entry name" value="STROIDFINGER"/>
</dbReference>
<evidence type="ECO:0000256" key="2">
    <source>
        <dbReference type="ARBA" id="ARBA00022723"/>
    </source>
</evidence>
<dbReference type="AlphaFoldDB" id="A0A0B1SC66"/>
<keyword evidence="5" id="KW-0805">Transcription regulation</keyword>
<sequence>MLKDINPEPSKDQGENTKALAAPCTTYPKNICPTTCAVCGDSASGYHYEVLIHVPSCNGCKTFFRRTVLAQRKYQCKKDGNCFASLPKGCLNVLPPESNCLAREPL</sequence>
<dbReference type="SMART" id="SM00399">
    <property type="entry name" value="ZnF_C4"/>
    <property type="match status" value="1"/>
</dbReference>
<keyword evidence="6" id="KW-0238">DNA-binding</keyword>
<comment type="similarity">
    <text evidence="1">Belongs to the nuclear hormone receptor family.</text>
</comment>